<protein>
    <submittedName>
        <fullName evidence="1">Uncharacterized protein</fullName>
    </submittedName>
</protein>
<proteinExistence type="predicted"/>
<dbReference type="Proteomes" id="UP001249851">
    <property type="component" value="Unassembled WGS sequence"/>
</dbReference>
<evidence type="ECO:0000313" key="1">
    <source>
        <dbReference type="EMBL" id="KAK2567815.1"/>
    </source>
</evidence>
<accession>A0AAD9VBG1</accession>
<dbReference type="AlphaFoldDB" id="A0AAD9VBG1"/>
<comment type="caution">
    <text evidence="1">The sequence shown here is derived from an EMBL/GenBank/DDBJ whole genome shotgun (WGS) entry which is preliminary data.</text>
</comment>
<dbReference type="EMBL" id="JARQWQ010000013">
    <property type="protein sequence ID" value="KAK2567815.1"/>
    <property type="molecule type" value="Genomic_DNA"/>
</dbReference>
<keyword evidence="2" id="KW-1185">Reference proteome</keyword>
<organism evidence="1 2">
    <name type="scientific">Acropora cervicornis</name>
    <name type="common">Staghorn coral</name>
    <dbReference type="NCBI Taxonomy" id="6130"/>
    <lineage>
        <taxon>Eukaryota</taxon>
        <taxon>Metazoa</taxon>
        <taxon>Cnidaria</taxon>
        <taxon>Anthozoa</taxon>
        <taxon>Hexacorallia</taxon>
        <taxon>Scleractinia</taxon>
        <taxon>Astrocoeniina</taxon>
        <taxon>Acroporidae</taxon>
        <taxon>Acropora</taxon>
    </lineage>
</organism>
<name>A0AAD9VBG1_ACRCE</name>
<sequence length="58" mass="6585">MEGSELHDIALMKEVRVQNPFKAKRKTSNRAQIWLSIAQALSGLKDPLFKDAMTKRSV</sequence>
<reference evidence="1" key="2">
    <citation type="journal article" date="2023" name="Science">
        <title>Genomic signatures of disease resistance in endangered staghorn corals.</title>
        <authorList>
            <person name="Vollmer S.V."/>
            <person name="Selwyn J.D."/>
            <person name="Despard B.A."/>
            <person name="Roesel C.L."/>
        </authorList>
    </citation>
    <scope>NUCLEOTIDE SEQUENCE</scope>
    <source>
        <strain evidence="1">K2</strain>
    </source>
</reference>
<gene>
    <name evidence="1" type="ORF">P5673_007690</name>
</gene>
<reference evidence="1" key="1">
    <citation type="journal article" date="2023" name="G3 (Bethesda)">
        <title>Whole genome assembly and annotation of the endangered Caribbean coral Acropora cervicornis.</title>
        <authorList>
            <person name="Selwyn J.D."/>
            <person name="Vollmer S.V."/>
        </authorList>
    </citation>
    <scope>NUCLEOTIDE SEQUENCE</scope>
    <source>
        <strain evidence="1">K2</strain>
    </source>
</reference>
<evidence type="ECO:0000313" key="2">
    <source>
        <dbReference type="Proteomes" id="UP001249851"/>
    </source>
</evidence>